<name>K6YLV2_9ALTE</name>
<organism evidence="2 3">
    <name type="scientific">Paraglaciecola arctica BSs20135</name>
    <dbReference type="NCBI Taxonomy" id="493475"/>
    <lineage>
        <taxon>Bacteria</taxon>
        <taxon>Pseudomonadati</taxon>
        <taxon>Pseudomonadota</taxon>
        <taxon>Gammaproteobacteria</taxon>
        <taxon>Alteromonadales</taxon>
        <taxon>Alteromonadaceae</taxon>
        <taxon>Paraglaciecola</taxon>
    </lineage>
</organism>
<dbReference type="eggNOG" id="ENOG502Z7N1">
    <property type="taxonomic scope" value="Bacteria"/>
</dbReference>
<gene>
    <name evidence="2" type="ORF">GARC_0642</name>
</gene>
<sequence length="256" mass="28573">MTQTTQQTVLAKQLKTQKLINYAFGVSILALGSYVALGNSQNTTNVATFEEISVQRINIIETNGLNRMVLANSDKAPAVEQYGKEVFRSNGARPGMIFYNDEGTENGGLIFRGKKENEKVSHGLHMSFDRYNQDQTMMMQHIEQEDFMITGLTIMDRPSRDMDFELSNAFTKAQAEGDNGKMAELETLIIAENKGAARRAFYGTLNGSSQLRLNDAQGNKRIQLLVSKEGDAKLEFLDEEGNVIMRLPDTSQAKKQ</sequence>
<dbReference type="EMBL" id="BAEO01000009">
    <property type="protein sequence ID" value="GAC17623.1"/>
    <property type="molecule type" value="Genomic_DNA"/>
</dbReference>
<protein>
    <submittedName>
        <fullName evidence="2">Uncharacterized protein</fullName>
    </submittedName>
</protein>
<evidence type="ECO:0000313" key="3">
    <source>
        <dbReference type="Proteomes" id="UP000006327"/>
    </source>
</evidence>
<dbReference type="AlphaFoldDB" id="K6YLV2"/>
<keyword evidence="1" id="KW-1133">Transmembrane helix</keyword>
<keyword evidence="1" id="KW-0472">Membrane</keyword>
<dbReference type="STRING" id="493475.GARC_0642"/>
<dbReference type="OrthoDB" id="1349101at2"/>
<dbReference type="Proteomes" id="UP000006327">
    <property type="component" value="Unassembled WGS sequence"/>
</dbReference>
<keyword evidence="3" id="KW-1185">Reference proteome</keyword>
<evidence type="ECO:0000313" key="2">
    <source>
        <dbReference type="EMBL" id="GAC17623.1"/>
    </source>
</evidence>
<reference evidence="2 3" key="1">
    <citation type="journal article" date="2017" name="Antonie Van Leeuwenhoek">
        <title>Rhizobium rhizosphaerae sp. nov., a novel species isolated from rice rhizosphere.</title>
        <authorList>
            <person name="Zhao J.J."/>
            <person name="Zhang J."/>
            <person name="Zhang R.J."/>
            <person name="Zhang C.W."/>
            <person name="Yin H.Q."/>
            <person name="Zhang X.X."/>
        </authorList>
    </citation>
    <scope>NUCLEOTIDE SEQUENCE [LARGE SCALE GENOMIC DNA]</scope>
    <source>
        <strain evidence="2 3">BSs20135</strain>
    </source>
</reference>
<dbReference type="RefSeq" id="WP_007616602.1">
    <property type="nucleotide sequence ID" value="NZ_BAEO01000009.1"/>
</dbReference>
<evidence type="ECO:0000256" key="1">
    <source>
        <dbReference type="SAM" id="Phobius"/>
    </source>
</evidence>
<proteinExistence type="predicted"/>
<accession>K6YLV2</accession>
<keyword evidence="1" id="KW-0812">Transmembrane</keyword>
<comment type="caution">
    <text evidence="2">The sequence shown here is derived from an EMBL/GenBank/DDBJ whole genome shotgun (WGS) entry which is preliminary data.</text>
</comment>
<feature type="transmembrane region" description="Helical" evidence="1">
    <location>
        <begin position="19"/>
        <end position="37"/>
    </location>
</feature>